<evidence type="ECO:0000256" key="1">
    <source>
        <dbReference type="ARBA" id="ARBA00004635"/>
    </source>
</evidence>
<evidence type="ECO:0000313" key="10">
    <source>
        <dbReference type="EMBL" id="MCR2807476.1"/>
    </source>
</evidence>
<name>A0A9X2MUX4_9BACL</name>
<comment type="subcellular location">
    <subcellularLocation>
        <location evidence="1">Membrane</location>
        <topology evidence="1">Lipid-anchor</topology>
    </subcellularLocation>
</comment>
<organism evidence="10 11">
    <name type="scientific">Paenibacillus soyae</name>
    <dbReference type="NCBI Taxonomy" id="2969249"/>
    <lineage>
        <taxon>Bacteria</taxon>
        <taxon>Bacillati</taxon>
        <taxon>Bacillota</taxon>
        <taxon>Bacilli</taxon>
        <taxon>Bacillales</taxon>
        <taxon>Paenibacillaceae</taxon>
        <taxon>Paenibacillus</taxon>
    </lineage>
</organism>
<dbReference type="GO" id="GO:0016020">
    <property type="term" value="C:membrane"/>
    <property type="evidence" value="ECO:0007669"/>
    <property type="project" value="UniProtKB-SubCell"/>
</dbReference>
<dbReference type="PROSITE" id="PS51257">
    <property type="entry name" value="PROKAR_LIPOPROTEIN"/>
    <property type="match status" value="1"/>
</dbReference>
<dbReference type="GO" id="GO:0009847">
    <property type="term" value="P:spore germination"/>
    <property type="evidence" value="ECO:0007669"/>
    <property type="project" value="InterPro"/>
</dbReference>
<dbReference type="NCBIfam" id="TIGR02887">
    <property type="entry name" value="spore_ger_x_C"/>
    <property type="match status" value="1"/>
</dbReference>
<evidence type="ECO:0000259" key="9">
    <source>
        <dbReference type="Pfam" id="PF25198"/>
    </source>
</evidence>
<dbReference type="Pfam" id="PF25198">
    <property type="entry name" value="Spore_GerAC_N"/>
    <property type="match status" value="1"/>
</dbReference>
<evidence type="ECO:0000256" key="3">
    <source>
        <dbReference type="ARBA" id="ARBA00022544"/>
    </source>
</evidence>
<sequence length="417" mass="46432">MRRAAGIGPGKLRARLVRLMLLVLLMAACAPLSACWDIQYLDQLGVVLAVGVDDDPKGKFRYQVTVQVVLPRNASPGDQSGNGSPVMTISEKGDTLFEAIRKMSAKTSRRLFFSHMQLLAIHENTAKKDLYPLLDLIDRNADIRSDISVVIARGLRAEQLLEIRTQMEAVPANQMKEAIEVNEKAHGQVFSVLVRDIVRMADSHLKEAAVPAIGVEGMPEAGNKDNNVTQIKPDVIPELTTMAIFRDGELAGYLTPKESRGYVFLRNRIKSSVLKLSCPRTDGHYIVEIFDSDTRTKVRQSPQSSDTPLVHVQVRMEASIHELTCQDFNVHDESSFREVELAVNQAVEAELDAAIGALQKKLRSDALGWGREVYQDQPAMWKRISGNWNDVFPNVPYELECISRIQSMGIRSNSIAK</sequence>
<dbReference type="EMBL" id="JANIPJ010000027">
    <property type="protein sequence ID" value="MCR2807476.1"/>
    <property type="molecule type" value="Genomic_DNA"/>
</dbReference>
<dbReference type="InterPro" id="IPR038501">
    <property type="entry name" value="Spore_GerAC_C_sf"/>
</dbReference>
<dbReference type="RefSeq" id="WP_257451988.1">
    <property type="nucleotide sequence ID" value="NZ_JANIPJ010000027.1"/>
</dbReference>
<dbReference type="PANTHER" id="PTHR35789:SF1">
    <property type="entry name" value="SPORE GERMINATION PROTEIN B3"/>
    <property type="match status" value="1"/>
</dbReference>
<evidence type="ECO:0000256" key="5">
    <source>
        <dbReference type="ARBA" id="ARBA00023136"/>
    </source>
</evidence>
<dbReference type="Gene3D" id="6.20.190.10">
    <property type="entry name" value="Nutrient germinant receptor protein C, domain 1"/>
    <property type="match status" value="1"/>
</dbReference>
<evidence type="ECO:0000256" key="2">
    <source>
        <dbReference type="ARBA" id="ARBA00007886"/>
    </source>
</evidence>
<evidence type="ECO:0000256" key="4">
    <source>
        <dbReference type="ARBA" id="ARBA00022729"/>
    </source>
</evidence>
<feature type="domain" description="Spore germination protein N-terminal" evidence="9">
    <location>
        <begin position="38"/>
        <end position="214"/>
    </location>
</feature>
<dbReference type="InterPro" id="IPR008844">
    <property type="entry name" value="Spore_GerAC-like"/>
</dbReference>
<keyword evidence="5" id="KW-0472">Membrane</keyword>
<proteinExistence type="inferred from homology"/>
<feature type="domain" description="Spore germination GerAC-like C-terminal" evidence="8">
    <location>
        <begin position="242"/>
        <end position="409"/>
    </location>
</feature>
<accession>A0A9X2MUX4</accession>
<reference evidence="10" key="1">
    <citation type="submission" date="2022-08" db="EMBL/GenBank/DDBJ databases">
        <title>The genomic sequence of strain Paenibacillus sp. SCIV0701.</title>
        <authorList>
            <person name="Zhao H."/>
        </authorList>
    </citation>
    <scope>NUCLEOTIDE SEQUENCE</scope>
    <source>
        <strain evidence="10">SCIV0701</strain>
    </source>
</reference>
<gene>
    <name evidence="10" type="ORF">NQZ67_26665</name>
</gene>
<dbReference type="PANTHER" id="PTHR35789">
    <property type="entry name" value="SPORE GERMINATION PROTEIN B3"/>
    <property type="match status" value="1"/>
</dbReference>
<evidence type="ECO:0000313" key="11">
    <source>
        <dbReference type="Proteomes" id="UP001141950"/>
    </source>
</evidence>
<evidence type="ECO:0000256" key="6">
    <source>
        <dbReference type="ARBA" id="ARBA00023139"/>
    </source>
</evidence>
<keyword evidence="11" id="KW-1185">Reference proteome</keyword>
<comment type="caution">
    <text evidence="10">The sequence shown here is derived from an EMBL/GenBank/DDBJ whole genome shotgun (WGS) entry which is preliminary data.</text>
</comment>
<dbReference type="Pfam" id="PF05504">
    <property type="entry name" value="Spore_GerAC"/>
    <property type="match status" value="1"/>
</dbReference>
<dbReference type="InterPro" id="IPR046953">
    <property type="entry name" value="Spore_GerAC-like_C"/>
</dbReference>
<protein>
    <submittedName>
        <fullName evidence="10">Ger(X)C family spore germination protein</fullName>
    </submittedName>
</protein>
<keyword evidence="3" id="KW-0309">Germination</keyword>
<keyword evidence="6" id="KW-0564">Palmitate</keyword>
<evidence type="ECO:0000259" key="8">
    <source>
        <dbReference type="Pfam" id="PF05504"/>
    </source>
</evidence>
<keyword evidence="7" id="KW-0449">Lipoprotein</keyword>
<evidence type="ECO:0000256" key="7">
    <source>
        <dbReference type="ARBA" id="ARBA00023288"/>
    </source>
</evidence>
<dbReference type="Gene3D" id="3.30.300.210">
    <property type="entry name" value="Nutrient germinant receptor protein C, domain 3"/>
    <property type="match status" value="1"/>
</dbReference>
<dbReference type="InterPro" id="IPR057336">
    <property type="entry name" value="GerAC_N"/>
</dbReference>
<keyword evidence="4" id="KW-0732">Signal</keyword>
<dbReference type="AlphaFoldDB" id="A0A9X2MUX4"/>
<comment type="similarity">
    <text evidence="2">Belongs to the GerABKC lipoprotein family.</text>
</comment>
<dbReference type="Proteomes" id="UP001141950">
    <property type="component" value="Unassembled WGS sequence"/>
</dbReference>